<dbReference type="Proteomes" id="UP000237347">
    <property type="component" value="Unassembled WGS sequence"/>
</dbReference>
<dbReference type="InterPro" id="IPR014756">
    <property type="entry name" value="Ig_E-set"/>
</dbReference>
<sequence>MSVENSTPTSQDSLLFSRAYWVSKSTIAWNVDVGDGSCFLFASKTAALSIVDDGVEDYRAFKVPSTLDAKTLLKCQLAVATFNSDGKCINATGLQLPGVLDDLFSYNGPLGALYSEESMSLHLWAPTAQAVCACIYRDLVGGNPLEIVQLEEVNGVCSTKGPKRREGCYYVYEVSVYHPSTLRIDKCHVNGPYARGLSSDGRRTFLVNLDSDTLKPEEWDNLANEKPDIFSNISIYELHIRDFSCFELLEMDEYGDDDTLVIDAIIGLVIDAIIGLELLAGFYFIVVLDYWLGD</sequence>
<accession>A0AAW0LGF5</accession>
<reference evidence="4 5" key="1">
    <citation type="journal article" date="2018" name="Sci. Data">
        <title>The draft genome sequence of cork oak.</title>
        <authorList>
            <person name="Ramos A.M."/>
            <person name="Usie A."/>
            <person name="Barbosa P."/>
            <person name="Barros P.M."/>
            <person name="Capote T."/>
            <person name="Chaves I."/>
            <person name="Simoes F."/>
            <person name="Abreu I."/>
            <person name="Carrasquinho I."/>
            <person name="Faro C."/>
            <person name="Guimaraes J.B."/>
            <person name="Mendonca D."/>
            <person name="Nobrega F."/>
            <person name="Rodrigues L."/>
            <person name="Saibo N.J.M."/>
            <person name="Varela M.C."/>
            <person name="Egas C."/>
            <person name="Matos J."/>
            <person name="Miguel C.M."/>
            <person name="Oliveira M.M."/>
            <person name="Ricardo C.P."/>
            <person name="Goncalves S."/>
        </authorList>
    </citation>
    <scope>NUCLEOTIDE SEQUENCE [LARGE SCALE GENOMIC DNA]</scope>
    <source>
        <strain evidence="5">cv. HL8</strain>
    </source>
</reference>
<evidence type="ECO:0000259" key="3">
    <source>
        <dbReference type="Pfam" id="PF17967"/>
    </source>
</evidence>
<dbReference type="InterPro" id="IPR040671">
    <property type="entry name" value="Pullulanase_N2"/>
</dbReference>
<evidence type="ECO:0000313" key="4">
    <source>
        <dbReference type="EMBL" id="KAK7850096.1"/>
    </source>
</evidence>
<evidence type="ECO:0000256" key="1">
    <source>
        <dbReference type="ARBA" id="ARBA00008061"/>
    </source>
</evidence>
<dbReference type="InterPro" id="IPR013783">
    <property type="entry name" value="Ig-like_fold"/>
</dbReference>
<dbReference type="Pfam" id="PF17967">
    <property type="entry name" value="Pullulanase_N2"/>
    <property type="match status" value="1"/>
</dbReference>
<dbReference type="Gene3D" id="2.60.40.10">
    <property type="entry name" value="Immunoglobulins"/>
    <property type="match status" value="1"/>
</dbReference>
<dbReference type="EMBL" id="PKMF04000105">
    <property type="protein sequence ID" value="KAK7850096.1"/>
    <property type="molecule type" value="Genomic_DNA"/>
</dbReference>
<keyword evidence="2" id="KW-0472">Membrane</keyword>
<comment type="similarity">
    <text evidence="1">Belongs to the glycosyl hydrolase 13 family.</text>
</comment>
<dbReference type="CDD" id="cd02860">
    <property type="entry name" value="E_set_Pullulanase"/>
    <property type="match status" value="1"/>
</dbReference>
<dbReference type="Gene3D" id="2.60.40.1130">
    <property type="entry name" value="Rab geranylgeranyltransferase alpha-subunit, insert domain"/>
    <property type="match status" value="2"/>
</dbReference>
<protein>
    <submittedName>
        <fullName evidence="4">Pullulanase 1</fullName>
    </submittedName>
</protein>
<comment type="caution">
    <text evidence="4">The sequence shown here is derived from an EMBL/GenBank/DDBJ whole genome shotgun (WGS) entry which is preliminary data.</text>
</comment>
<dbReference type="Gene3D" id="3.20.20.80">
    <property type="entry name" value="Glycosidases"/>
    <property type="match status" value="1"/>
</dbReference>
<feature type="transmembrane region" description="Helical" evidence="2">
    <location>
        <begin position="265"/>
        <end position="292"/>
    </location>
</feature>
<gene>
    <name evidence="4" type="primary">PU1_0</name>
    <name evidence="4" type="ORF">CFP56_001604</name>
</gene>
<name>A0AAW0LGF5_QUESU</name>
<feature type="domain" description="Pullulanase N2" evidence="3">
    <location>
        <begin position="55"/>
        <end position="102"/>
    </location>
</feature>
<dbReference type="SUPFAM" id="SSF81296">
    <property type="entry name" value="E set domains"/>
    <property type="match status" value="2"/>
</dbReference>
<proteinExistence type="inferred from homology"/>
<keyword evidence="2" id="KW-0812">Transmembrane</keyword>
<evidence type="ECO:0000313" key="5">
    <source>
        <dbReference type="Proteomes" id="UP000237347"/>
    </source>
</evidence>
<evidence type="ECO:0000256" key="2">
    <source>
        <dbReference type="SAM" id="Phobius"/>
    </source>
</evidence>
<dbReference type="PANTHER" id="PTHR43002">
    <property type="entry name" value="GLYCOGEN DEBRANCHING ENZYME"/>
    <property type="match status" value="1"/>
</dbReference>
<keyword evidence="2" id="KW-1133">Transmembrane helix</keyword>
<dbReference type="AlphaFoldDB" id="A0AAW0LGF5"/>
<dbReference type="GO" id="GO:0004553">
    <property type="term" value="F:hydrolase activity, hydrolyzing O-glycosyl compounds"/>
    <property type="evidence" value="ECO:0007669"/>
    <property type="project" value="UniProtKB-ARBA"/>
</dbReference>
<organism evidence="4 5">
    <name type="scientific">Quercus suber</name>
    <name type="common">Cork oak</name>
    <dbReference type="NCBI Taxonomy" id="58331"/>
    <lineage>
        <taxon>Eukaryota</taxon>
        <taxon>Viridiplantae</taxon>
        <taxon>Streptophyta</taxon>
        <taxon>Embryophyta</taxon>
        <taxon>Tracheophyta</taxon>
        <taxon>Spermatophyta</taxon>
        <taxon>Magnoliopsida</taxon>
        <taxon>eudicotyledons</taxon>
        <taxon>Gunneridae</taxon>
        <taxon>Pentapetalae</taxon>
        <taxon>rosids</taxon>
        <taxon>fabids</taxon>
        <taxon>Fagales</taxon>
        <taxon>Fagaceae</taxon>
        <taxon>Quercus</taxon>
    </lineage>
</organism>
<keyword evidence="5" id="KW-1185">Reference proteome</keyword>